<reference evidence="1 2" key="1">
    <citation type="submission" date="2015-12" db="EMBL/GenBank/DDBJ databases">
        <authorList>
            <person name="Shamseldin A."/>
            <person name="Moawad H."/>
            <person name="Abd El-Rahim W.M."/>
            <person name="Sadowsky M.J."/>
        </authorList>
    </citation>
    <scope>NUCLEOTIDE SEQUENCE [LARGE SCALE GENOMIC DNA]</scope>
    <source>
        <strain evidence="1 2">SJ5A-1</strain>
    </source>
</reference>
<dbReference type="Gene3D" id="3.90.550.60">
    <property type="match status" value="1"/>
</dbReference>
<dbReference type="EMBL" id="LPXO01000019">
    <property type="protein sequence ID" value="KUF08996.1"/>
    <property type="molecule type" value="Genomic_DNA"/>
</dbReference>
<comment type="caution">
    <text evidence="1">The sequence shown here is derived from an EMBL/GenBank/DDBJ whole genome shotgun (WGS) entry which is preliminary data.</text>
</comment>
<dbReference type="STRING" id="1685382.AVJ23_20080"/>
<evidence type="ECO:0000313" key="2">
    <source>
        <dbReference type="Proteomes" id="UP000054396"/>
    </source>
</evidence>
<organism evidence="1 2">
    <name type="scientific">Pseudoponticoccus marisrubri</name>
    <dbReference type="NCBI Taxonomy" id="1685382"/>
    <lineage>
        <taxon>Bacteria</taxon>
        <taxon>Pseudomonadati</taxon>
        <taxon>Pseudomonadota</taxon>
        <taxon>Alphaproteobacteria</taxon>
        <taxon>Rhodobacterales</taxon>
        <taxon>Roseobacteraceae</taxon>
        <taxon>Pseudoponticoccus</taxon>
    </lineage>
</organism>
<keyword evidence="2" id="KW-1185">Reference proteome</keyword>
<protein>
    <submittedName>
        <fullName evidence="1">Uncharacterized protein</fullName>
    </submittedName>
</protein>
<dbReference type="InterPro" id="IPR029044">
    <property type="entry name" value="Nucleotide-diphossugar_trans"/>
</dbReference>
<dbReference type="AlphaFoldDB" id="A0A0W7WER5"/>
<name>A0A0W7WER5_9RHOB</name>
<dbReference type="Proteomes" id="UP000054396">
    <property type="component" value="Unassembled WGS sequence"/>
</dbReference>
<gene>
    <name evidence="1" type="ORF">AVJ23_20080</name>
</gene>
<sequence>MAGCHLLQPLVFPDPDLCSEQDLYFRLHGPSGASYGARQISFLKGAHLQFDTYFNLFNIGKWYGHCGLRSLGLQLMGRGQVELTVFLTYPDRSWSRLVNEVVTLTPDAPLRFDIPFAAHAPEKGLLFFELRSLTDGMLTWSAWDTQQAPRQMPQLALSVTTFRREAAVAETVRRFRSFAAGSRLRDHLHMIVVDNGRSAGIENDAHVTAVDNENLGGAGGFARGLLAARERGASHCLFMDDDAATPMDAIERTWSFLAYATDPGTAVAGAMISTRHAWALWENGALFDGACRPQFGGTDLRDPGQVFGMEYASTARRPDNFYGGWWYFAFPLEQVRYLPFPFFVRGDDVSFSLAHDFNIVTLPGVVSFQESFTEKDSPLTWYLDLRSHLAHHLSLPSMDVGRRATLRIALWFWARALVPAHYETMAAINLALEDVLRGPKFFAENADMATRRAQIGAMRKTEAWSDMDTPPAEKRRFDPHRRRHRALMKATLNGHLLPFFSRFGNRITLPAEARWHPREVWGAARITYRNEATGKGYTVTHSKRAALRESRKMARLAWRFWQEYDALKARWQAAYPELTSPGFWEDALDMPSSTDRREP</sequence>
<proteinExistence type="predicted"/>
<dbReference type="SUPFAM" id="SSF53448">
    <property type="entry name" value="Nucleotide-diphospho-sugar transferases"/>
    <property type="match status" value="1"/>
</dbReference>
<accession>A0A0W7WER5</accession>
<evidence type="ECO:0000313" key="1">
    <source>
        <dbReference type="EMBL" id="KUF08996.1"/>
    </source>
</evidence>